<reference evidence="1 2" key="1">
    <citation type="submission" date="2017-07" db="EMBL/GenBank/DDBJ databases">
        <title>Genome Sequence of Antarctobacter heliothermus Strain SMS3 Isolated from a culture of the Diatom Skeletonema marinoi.</title>
        <authorList>
            <person name="Topel M."/>
            <person name="Pinder M.I.M."/>
            <person name="Johansson O.N."/>
            <person name="Kourtchenko O."/>
            <person name="Godhe A."/>
            <person name="Clarke A.K."/>
        </authorList>
    </citation>
    <scope>NUCLEOTIDE SEQUENCE [LARGE SCALE GENOMIC DNA]</scope>
    <source>
        <strain evidence="1 2">SMS3</strain>
    </source>
</reference>
<name>A0A222E758_9RHOB</name>
<keyword evidence="2" id="KW-1185">Reference proteome</keyword>
<accession>A0A222E758</accession>
<protein>
    <submittedName>
        <fullName evidence="1">Uncharacterized protein</fullName>
    </submittedName>
</protein>
<dbReference type="EMBL" id="CP022540">
    <property type="protein sequence ID" value="ASP22026.1"/>
    <property type="molecule type" value="Genomic_DNA"/>
</dbReference>
<gene>
    <name evidence="1" type="ORF">ANTHELSMS3_03395</name>
</gene>
<evidence type="ECO:0000313" key="2">
    <source>
        <dbReference type="Proteomes" id="UP000203589"/>
    </source>
</evidence>
<dbReference type="KEGG" id="aht:ANTHELSMS3_03395"/>
<organism evidence="1 2">
    <name type="scientific">Antarctobacter heliothermus</name>
    <dbReference type="NCBI Taxonomy" id="74033"/>
    <lineage>
        <taxon>Bacteria</taxon>
        <taxon>Pseudomonadati</taxon>
        <taxon>Pseudomonadota</taxon>
        <taxon>Alphaproteobacteria</taxon>
        <taxon>Rhodobacterales</taxon>
        <taxon>Roseobacteraceae</taxon>
        <taxon>Antarctobacter</taxon>
    </lineage>
</organism>
<sequence>MMAMTCPPRWGGWGPVAQVTCAISKARLVVSTTVVA</sequence>
<evidence type="ECO:0000313" key="1">
    <source>
        <dbReference type="EMBL" id="ASP22026.1"/>
    </source>
</evidence>
<dbReference type="Proteomes" id="UP000203589">
    <property type="component" value="Chromosome"/>
</dbReference>
<proteinExistence type="predicted"/>
<dbReference type="AlphaFoldDB" id="A0A222E758"/>